<name>A0A975CFN4_9BURK</name>
<organism evidence="2 3">
    <name type="scientific">Ottowia testudinis</name>
    <dbReference type="NCBI Taxonomy" id="2816950"/>
    <lineage>
        <taxon>Bacteria</taxon>
        <taxon>Pseudomonadati</taxon>
        <taxon>Pseudomonadota</taxon>
        <taxon>Betaproteobacteria</taxon>
        <taxon>Burkholderiales</taxon>
        <taxon>Comamonadaceae</taxon>
        <taxon>Ottowia</taxon>
    </lineage>
</organism>
<accession>A0A975CFN4</accession>
<dbReference type="EMBL" id="CP071796">
    <property type="protein sequence ID" value="QTD44216.1"/>
    <property type="molecule type" value="Genomic_DNA"/>
</dbReference>
<evidence type="ECO:0000313" key="3">
    <source>
        <dbReference type="Proteomes" id="UP000663903"/>
    </source>
</evidence>
<sequence>MHMNEPPARPATTSTTPPANNGHHYTPPPAPPVIRNYSLTVDAFDHLKAMQRMYSREAGRHVNNSEALERILQEHEAATVEASRL</sequence>
<gene>
    <name evidence="2" type="ORF">J1M35_13920</name>
</gene>
<dbReference type="Proteomes" id="UP000663903">
    <property type="component" value="Chromosome"/>
</dbReference>
<dbReference type="RefSeq" id="WP_208007774.1">
    <property type="nucleotide sequence ID" value="NZ_CP071796.1"/>
</dbReference>
<dbReference type="AlphaFoldDB" id="A0A975CFN4"/>
<reference evidence="2" key="1">
    <citation type="submission" date="2021-03" db="EMBL/GenBank/DDBJ databases">
        <title>Ottowia sp. 27C isolated from the cloaca of a Giant Asian pond turtle (Heosemys grandis).</title>
        <authorList>
            <person name="Spergser J."/>
            <person name="Busse H.-J."/>
        </authorList>
    </citation>
    <scope>NUCLEOTIDE SEQUENCE</scope>
    <source>
        <strain evidence="2">27C</strain>
    </source>
</reference>
<dbReference type="KEGG" id="otd:J1M35_13920"/>
<proteinExistence type="predicted"/>
<keyword evidence="3" id="KW-1185">Reference proteome</keyword>
<feature type="compositionally biased region" description="Low complexity" evidence="1">
    <location>
        <begin position="10"/>
        <end position="19"/>
    </location>
</feature>
<feature type="region of interest" description="Disordered" evidence="1">
    <location>
        <begin position="1"/>
        <end position="32"/>
    </location>
</feature>
<evidence type="ECO:0000313" key="2">
    <source>
        <dbReference type="EMBL" id="QTD44216.1"/>
    </source>
</evidence>
<evidence type="ECO:0000256" key="1">
    <source>
        <dbReference type="SAM" id="MobiDB-lite"/>
    </source>
</evidence>
<protein>
    <submittedName>
        <fullName evidence="2">Uncharacterized protein</fullName>
    </submittedName>
</protein>